<comment type="caution">
    <text evidence="2">The sequence shown here is derived from an EMBL/GenBank/DDBJ whole genome shotgun (WGS) entry which is preliminary data.</text>
</comment>
<accession>A0A4Y7T0P0</accession>
<proteinExistence type="predicted"/>
<gene>
    <name evidence="2" type="ORF">FA13DRAFT_1712421</name>
</gene>
<evidence type="ECO:0000313" key="2">
    <source>
        <dbReference type="EMBL" id="TEB27705.1"/>
    </source>
</evidence>
<reference evidence="2 3" key="1">
    <citation type="journal article" date="2019" name="Nat. Ecol. Evol.">
        <title>Megaphylogeny resolves global patterns of mushroom evolution.</title>
        <authorList>
            <person name="Varga T."/>
            <person name="Krizsan K."/>
            <person name="Foldi C."/>
            <person name="Dima B."/>
            <person name="Sanchez-Garcia M."/>
            <person name="Sanchez-Ramirez S."/>
            <person name="Szollosi G.J."/>
            <person name="Szarkandi J.G."/>
            <person name="Papp V."/>
            <person name="Albert L."/>
            <person name="Andreopoulos W."/>
            <person name="Angelini C."/>
            <person name="Antonin V."/>
            <person name="Barry K.W."/>
            <person name="Bougher N.L."/>
            <person name="Buchanan P."/>
            <person name="Buyck B."/>
            <person name="Bense V."/>
            <person name="Catcheside P."/>
            <person name="Chovatia M."/>
            <person name="Cooper J."/>
            <person name="Damon W."/>
            <person name="Desjardin D."/>
            <person name="Finy P."/>
            <person name="Geml J."/>
            <person name="Haridas S."/>
            <person name="Hughes K."/>
            <person name="Justo A."/>
            <person name="Karasinski D."/>
            <person name="Kautmanova I."/>
            <person name="Kiss B."/>
            <person name="Kocsube S."/>
            <person name="Kotiranta H."/>
            <person name="LaButti K.M."/>
            <person name="Lechner B.E."/>
            <person name="Liimatainen K."/>
            <person name="Lipzen A."/>
            <person name="Lukacs Z."/>
            <person name="Mihaltcheva S."/>
            <person name="Morgado L.N."/>
            <person name="Niskanen T."/>
            <person name="Noordeloos M.E."/>
            <person name="Ohm R.A."/>
            <person name="Ortiz-Santana B."/>
            <person name="Ovrebo C."/>
            <person name="Racz N."/>
            <person name="Riley R."/>
            <person name="Savchenko A."/>
            <person name="Shiryaev A."/>
            <person name="Soop K."/>
            <person name="Spirin V."/>
            <person name="Szebenyi C."/>
            <person name="Tomsovsky M."/>
            <person name="Tulloss R.E."/>
            <person name="Uehling J."/>
            <person name="Grigoriev I.V."/>
            <person name="Vagvolgyi C."/>
            <person name="Papp T."/>
            <person name="Martin F.M."/>
            <person name="Miettinen O."/>
            <person name="Hibbett D.S."/>
            <person name="Nagy L.G."/>
        </authorList>
    </citation>
    <scope>NUCLEOTIDE SEQUENCE [LARGE SCALE GENOMIC DNA]</scope>
    <source>
        <strain evidence="2 3">FP101781</strain>
    </source>
</reference>
<organism evidence="2 3">
    <name type="scientific">Coprinellus micaceus</name>
    <name type="common">Glistening ink-cap mushroom</name>
    <name type="synonym">Coprinus micaceus</name>
    <dbReference type="NCBI Taxonomy" id="71717"/>
    <lineage>
        <taxon>Eukaryota</taxon>
        <taxon>Fungi</taxon>
        <taxon>Dikarya</taxon>
        <taxon>Basidiomycota</taxon>
        <taxon>Agaricomycotina</taxon>
        <taxon>Agaricomycetes</taxon>
        <taxon>Agaricomycetidae</taxon>
        <taxon>Agaricales</taxon>
        <taxon>Agaricineae</taxon>
        <taxon>Psathyrellaceae</taxon>
        <taxon>Coprinellus</taxon>
    </lineage>
</organism>
<protein>
    <submittedName>
        <fullName evidence="2">Uncharacterized protein</fullName>
    </submittedName>
</protein>
<dbReference type="Proteomes" id="UP000298030">
    <property type="component" value="Unassembled WGS sequence"/>
</dbReference>
<feature type="compositionally biased region" description="Basic residues" evidence="1">
    <location>
        <begin position="79"/>
        <end position="94"/>
    </location>
</feature>
<dbReference type="AlphaFoldDB" id="A0A4Y7T0P0"/>
<feature type="region of interest" description="Disordered" evidence="1">
    <location>
        <begin position="54"/>
        <end position="102"/>
    </location>
</feature>
<feature type="compositionally biased region" description="Basic and acidic residues" evidence="1">
    <location>
        <begin position="67"/>
        <end position="78"/>
    </location>
</feature>
<dbReference type="OrthoDB" id="3033952at2759"/>
<keyword evidence="3" id="KW-1185">Reference proteome</keyword>
<evidence type="ECO:0000313" key="3">
    <source>
        <dbReference type="Proteomes" id="UP000298030"/>
    </source>
</evidence>
<dbReference type="EMBL" id="QPFP01000038">
    <property type="protein sequence ID" value="TEB27705.1"/>
    <property type="molecule type" value="Genomic_DNA"/>
</dbReference>
<feature type="compositionally biased region" description="Polar residues" evidence="1">
    <location>
        <begin position="55"/>
        <end position="66"/>
    </location>
</feature>
<sequence length="419" mass="47542">MAPTKSGKVFVYKPPWCCSGFVTTPLLLLQWPLILTRPRLTKSFNYLGDELELDTQPNADTSTANQGKRECPEQDGPAKKRPNRGHAKRQRKRDRVVVDEGHCPDPKCARRAVDEGCTFTIKVPIELDKHPASSCGYRASTKDATEDDHVDSREHYENLGYRTFKWDGSRTTHPFVYLKTDRIFMVLVGCPQDNSWTESCMGAFHAMENARDKLILEVLEVHHRQGVFPAINVGISYGQGPKKPHNLDNEPHSAWMRDLLKNEDIWRLAIYASAAFSTWAPDLYTHYKNASIRYSRERLIFGETSTRASSPARTSGVHLCPPRLHELSIWMVAIEFPVGSLILLPSAVPAHANTIIQPVDKLSRFRKSVSKKAFAAKMKEKDKRWDLGLENWSTMKDLLDGARKKVDEAKEEGEISDEL</sequence>
<evidence type="ECO:0000256" key="1">
    <source>
        <dbReference type="SAM" id="MobiDB-lite"/>
    </source>
</evidence>
<name>A0A4Y7T0P0_COPMI</name>